<evidence type="ECO:0000256" key="2">
    <source>
        <dbReference type="ARBA" id="ARBA00022676"/>
    </source>
</evidence>
<sequence>MDKVLIAMAVHDTEENQRTELTERVLNSLYNQDIFTDHDMWVVDNNSCQATKDILKLWAEDGYINLITNEQNIGTAEAVNLAWKHRTIGQHCIKMDNDVTINYYDWVKEMSEAIQREARIGIVGLKRKDCWEEPNHALPDWRSELIMLPHMAGQRWMIVEKCHHIIGTCQMYSSALLDKIGYLYQPSLYGYDDVLASHRSTVAGMWNVFLPHIEIDHIDKGETEYQSWKEKHSSEVTQQVIKITHEYYHGTRPIYYNPFQ</sequence>
<proteinExistence type="inferred from homology"/>
<organism evidence="5">
    <name type="scientific">uncultured Caudovirales phage</name>
    <dbReference type="NCBI Taxonomy" id="2100421"/>
    <lineage>
        <taxon>Viruses</taxon>
        <taxon>Duplodnaviria</taxon>
        <taxon>Heunggongvirae</taxon>
        <taxon>Uroviricota</taxon>
        <taxon>Caudoviricetes</taxon>
        <taxon>Peduoviridae</taxon>
        <taxon>Maltschvirus</taxon>
        <taxon>Maltschvirus maltsch</taxon>
    </lineage>
</organism>
<evidence type="ECO:0000256" key="1">
    <source>
        <dbReference type="ARBA" id="ARBA00006739"/>
    </source>
</evidence>
<dbReference type="EMBL" id="LR796333">
    <property type="protein sequence ID" value="CAB4137348.1"/>
    <property type="molecule type" value="Genomic_DNA"/>
</dbReference>
<keyword evidence="2" id="KW-0328">Glycosyltransferase</keyword>
<protein>
    <submittedName>
        <fullName evidence="5">Glycosyltransferase 2-like</fullName>
    </submittedName>
</protein>
<comment type="similarity">
    <text evidence="1">Belongs to the glycosyltransferase 2 family.</text>
</comment>
<dbReference type="InterPro" id="IPR001173">
    <property type="entry name" value="Glyco_trans_2-like"/>
</dbReference>
<dbReference type="PANTHER" id="PTHR43179">
    <property type="entry name" value="RHAMNOSYLTRANSFERASE WBBL"/>
    <property type="match status" value="1"/>
</dbReference>
<dbReference type="Gene3D" id="3.90.550.10">
    <property type="entry name" value="Spore Coat Polysaccharide Biosynthesis Protein SpsA, Chain A"/>
    <property type="match status" value="1"/>
</dbReference>
<dbReference type="InterPro" id="IPR029044">
    <property type="entry name" value="Nucleotide-diphossugar_trans"/>
</dbReference>
<reference evidence="5" key="1">
    <citation type="submission" date="2020-04" db="EMBL/GenBank/DDBJ databases">
        <authorList>
            <person name="Chiriac C."/>
            <person name="Salcher M."/>
            <person name="Ghai R."/>
            <person name="Kavagutti S V."/>
        </authorList>
    </citation>
    <scope>NUCLEOTIDE SEQUENCE</scope>
</reference>
<gene>
    <name evidence="5" type="ORF">UFOVP321_23</name>
</gene>
<evidence type="ECO:0000259" key="4">
    <source>
        <dbReference type="Pfam" id="PF00535"/>
    </source>
</evidence>
<accession>A0A6J5LSF8</accession>
<feature type="domain" description="Glycosyltransferase 2-like" evidence="4">
    <location>
        <begin position="21"/>
        <end position="180"/>
    </location>
</feature>
<keyword evidence="3 5" id="KW-0808">Transferase</keyword>
<name>A0A6J5LSF8_9CAUD</name>
<evidence type="ECO:0000256" key="3">
    <source>
        <dbReference type="ARBA" id="ARBA00022679"/>
    </source>
</evidence>
<dbReference type="PANTHER" id="PTHR43179:SF12">
    <property type="entry name" value="GALACTOFURANOSYLTRANSFERASE GLFT2"/>
    <property type="match status" value="1"/>
</dbReference>
<evidence type="ECO:0000313" key="5">
    <source>
        <dbReference type="EMBL" id="CAB4137348.1"/>
    </source>
</evidence>
<dbReference type="SUPFAM" id="SSF53448">
    <property type="entry name" value="Nucleotide-diphospho-sugar transferases"/>
    <property type="match status" value="1"/>
</dbReference>
<dbReference type="Pfam" id="PF00535">
    <property type="entry name" value="Glycos_transf_2"/>
    <property type="match status" value="1"/>
</dbReference>
<dbReference type="GO" id="GO:0016757">
    <property type="term" value="F:glycosyltransferase activity"/>
    <property type="evidence" value="ECO:0007669"/>
    <property type="project" value="UniProtKB-KW"/>
</dbReference>